<protein>
    <recommendedName>
        <fullName evidence="4">DUF4169 family protein</fullName>
    </recommendedName>
</protein>
<keyword evidence="3" id="KW-1185">Reference proteome</keyword>
<evidence type="ECO:0000313" key="3">
    <source>
        <dbReference type="Proteomes" id="UP001194539"/>
    </source>
</evidence>
<feature type="region of interest" description="Disordered" evidence="1">
    <location>
        <begin position="1"/>
        <end position="46"/>
    </location>
</feature>
<sequence>MRTNDHRTDRAKREADKLFKQVDTTKTKRPSDYEIAQQSFQDNRERLKAERLAREAKSTGRRK</sequence>
<evidence type="ECO:0008006" key="4">
    <source>
        <dbReference type="Google" id="ProtNLM"/>
    </source>
</evidence>
<dbReference type="RefSeq" id="WP_061877021.1">
    <property type="nucleotide sequence ID" value="NZ_JACEGD010000021.1"/>
</dbReference>
<evidence type="ECO:0000313" key="2">
    <source>
        <dbReference type="EMBL" id="MBH5389125.1"/>
    </source>
</evidence>
<gene>
    <name evidence="2" type="ORF">H1B27_22945</name>
</gene>
<proteinExistence type="predicted"/>
<name>A0ABS0P771_9BRAD</name>
<dbReference type="EMBL" id="JACEGD010000021">
    <property type="protein sequence ID" value="MBH5389125.1"/>
    <property type="molecule type" value="Genomic_DNA"/>
</dbReference>
<accession>A0ABS0P771</accession>
<feature type="compositionally biased region" description="Basic and acidic residues" evidence="1">
    <location>
        <begin position="1"/>
        <end position="32"/>
    </location>
</feature>
<organism evidence="2 3">
    <name type="scientific">Bradyrhizobium diversitatis</name>
    <dbReference type="NCBI Taxonomy" id="2755406"/>
    <lineage>
        <taxon>Bacteria</taxon>
        <taxon>Pseudomonadati</taxon>
        <taxon>Pseudomonadota</taxon>
        <taxon>Alphaproteobacteria</taxon>
        <taxon>Hyphomicrobiales</taxon>
        <taxon>Nitrobacteraceae</taxon>
        <taxon>Bradyrhizobium</taxon>
    </lineage>
</organism>
<evidence type="ECO:0000256" key="1">
    <source>
        <dbReference type="SAM" id="MobiDB-lite"/>
    </source>
</evidence>
<reference evidence="2 3" key="1">
    <citation type="submission" date="2020-07" db="EMBL/GenBank/DDBJ databases">
        <title>Bradyrhizobium diversity isolated from nodules of indigenous legumes of Western Australia.</title>
        <authorList>
            <person name="Klepa M.S."/>
        </authorList>
    </citation>
    <scope>NUCLEOTIDE SEQUENCE [LARGE SCALE GENOMIC DNA]</scope>
    <source>
        <strain evidence="2 3">CNPSo 4019</strain>
    </source>
</reference>
<dbReference type="Proteomes" id="UP001194539">
    <property type="component" value="Unassembled WGS sequence"/>
</dbReference>
<comment type="caution">
    <text evidence="2">The sequence shown here is derived from an EMBL/GenBank/DDBJ whole genome shotgun (WGS) entry which is preliminary data.</text>
</comment>